<proteinExistence type="predicted"/>
<dbReference type="PANTHER" id="PTHR31303">
    <property type="entry name" value="CTP-DEPENDENT DIACYLGLYCEROL KINASE 1"/>
    <property type="match status" value="1"/>
</dbReference>
<dbReference type="PANTHER" id="PTHR31303:SF1">
    <property type="entry name" value="CTP-DEPENDENT DIACYLGLYCEROL KINASE 1"/>
    <property type="match status" value="1"/>
</dbReference>
<keyword evidence="1" id="KW-0472">Membrane</keyword>
<gene>
    <name evidence="2" type="ORF">BWX89_01394</name>
</gene>
<keyword evidence="2" id="KW-0548">Nucleotidyltransferase</keyword>
<feature type="transmembrane region" description="Helical" evidence="1">
    <location>
        <begin position="20"/>
        <end position="43"/>
    </location>
</feature>
<evidence type="ECO:0000313" key="2">
    <source>
        <dbReference type="EMBL" id="OQB72258.1"/>
    </source>
</evidence>
<feature type="transmembrane region" description="Helical" evidence="1">
    <location>
        <begin position="134"/>
        <end position="165"/>
    </location>
</feature>
<dbReference type="GO" id="GO:0004143">
    <property type="term" value="F:ATP-dependent diacylglycerol kinase activity"/>
    <property type="evidence" value="ECO:0007669"/>
    <property type="project" value="InterPro"/>
</dbReference>
<feature type="transmembrane region" description="Helical" evidence="1">
    <location>
        <begin position="89"/>
        <end position="113"/>
    </location>
</feature>
<keyword evidence="1" id="KW-0812">Transmembrane</keyword>
<name>A0A1V6C5S7_UNCT6</name>
<keyword evidence="1" id="KW-1133">Transmembrane helix</keyword>
<sequence length="191" mass="21377">MILWKRKLYRILMGGIAPVVYLLTSDPLAPACICAFFLFWLLLMEFERYLHPGFWAWLLKHSPGIFKTRPGVLTGDTNFMIASFLSILYFPYPVAVSNLLFLTFGDAASAMIGSKYGRFHIFPGKSVEGMMGGIIINTMIALILAFYFSISFEILFIGVLVGSILEVLPLKVDDNLTVGIIPGILMTVFYL</sequence>
<keyword evidence="2" id="KW-0808">Transferase</keyword>
<evidence type="ECO:0000256" key="1">
    <source>
        <dbReference type="SAM" id="Phobius"/>
    </source>
</evidence>
<dbReference type="GO" id="GO:0016779">
    <property type="term" value="F:nucleotidyltransferase activity"/>
    <property type="evidence" value="ECO:0007669"/>
    <property type="project" value="UniProtKB-KW"/>
</dbReference>
<comment type="caution">
    <text evidence="2">The sequence shown here is derived from an EMBL/GenBank/DDBJ whole genome shotgun (WGS) entry which is preliminary data.</text>
</comment>
<organism evidence="2">
    <name type="scientific">candidate division TA06 bacterium ADurb.Bin131</name>
    <dbReference type="NCBI Taxonomy" id="1852827"/>
    <lineage>
        <taxon>Bacteria</taxon>
        <taxon>Bacteria division TA06</taxon>
    </lineage>
</organism>
<dbReference type="EMBL" id="MWDQ01000136">
    <property type="protein sequence ID" value="OQB72258.1"/>
    <property type="molecule type" value="Genomic_DNA"/>
</dbReference>
<reference evidence="2" key="1">
    <citation type="submission" date="2017-02" db="EMBL/GenBank/DDBJ databases">
        <title>Delving into the versatile metabolic prowess of the omnipresent phylum Bacteroidetes.</title>
        <authorList>
            <person name="Nobu M.K."/>
            <person name="Mei R."/>
            <person name="Narihiro T."/>
            <person name="Kuroda K."/>
            <person name="Liu W.-T."/>
        </authorList>
    </citation>
    <scope>NUCLEOTIDE SEQUENCE</scope>
    <source>
        <strain evidence="2">ADurb.Bin131</strain>
    </source>
</reference>
<dbReference type="InterPro" id="IPR037997">
    <property type="entry name" value="Dgk1-like"/>
</dbReference>
<dbReference type="Proteomes" id="UP000485562">
    <property type="component" value="Unassembled WGS sequence"/>
</dbReference>
<protein>
    <submittedName>
        <fullName evidence="2">Cytidylyltransferase family protein</fullName>
    </submittedName>
</protein>
<accession>A0A1V6C5S7</accession>
<dbReference type="AlphaFoldDB" id="A0A1V6C5S7"/>